<reference evidence="2 3" key="1">
    <citation type="submission" date="2020-11" db="EMBL/GenBank/DDBJ databases">
        <title>Draft genome sequencing of a Lachnospiraceae strain isolated from anoxic soil subjected to BSD treatment.</title>
        <authorList>
            <person name="Uek A."/>
            <person name="Tonouchi A."/>
        </authorList>
    </citation>
    <scope>NUCLEOTIDE SEQUENCE [LARGE SCALE GENOMIC DNA]</scope>
    <source>
        <strain evidence="2 3">TB5</strain>
    </source>
</reference>
<dbReference type="SUPFAM" id="SSF47413">
    <property type="entry name" value="lambda repressor-like DNA-binding domains"/>
    <property type="match status" value="1"/>
</dbReference>
<dbReference type="InterPro" id="IPR001387">
    <property type="entry name" value="Cro/C1-type_HTH"/>
</dbReference>
<evidence type="ECO:0000259" key="1">
    <source>
        <dbReference type="PROSITE" id="PS50943"/>
    </source>
</evidence>
<dbReference type="AlphaFoldDB" id="A0A7R7EI14"/>
<evidence type="ECO:0000313" key="3">
    <source>
        <dbReference type="Proteomes" id="UP000595897"/>
    </source>
</evidence>
<dbReference type="Proteomes" id="UP000595897">
    <property type="component" value="Chromosome"/>
</dbReference>
<dbReference type="KEGG" id="ahb:bsdtb5_08850"/>
<dbReference type="InterPro" id="IPR010982">
    <property type="entry name" value="Lambda_DNA-bd_dom_sf"/>
</dbReference>
<dbReference type="GO" id="GO:0003677">
    <property type="term" value="F:DNA binding"/>
    <property type="evidence" value="ECO:0007669"/>
    <property type="project" value="InterPro"/>
</dbReference>
<dbReference type="EMBL" id="AP024169">
    <property type="protein sequence ID" value="BCN29590.1"/>
    <property type="molecule type" value="Genomic_DNA"/>
</dbReference>
<proteinExistence type="predicted"/>
<dbReference type="RefSeq" id="WP_271714859.1">
    <property type="nucleotide sequence ID" value="NZ_AP024169.1"/>
</dbReference>
<keyword evidence="3" id="KW-1185">Reference proteome</keyword>
<dbReference type="Gene3D" id="1.10.260.40">
    <property type="entry name" value="lambda repressor-like DNA-binding domains"/>
    <property type="match status" value="1"/>
</dbReference>
<gene>
    <name evidence="2" type="ORF">bsdtb5_08850</name>
</gene>
<accession>A0A7R7EI14</accession>
<dbReference type="SMART" id="SM00530">
    <property type="entry name" value="HTH_XRE"/>
    <property type="match status" value="1"/>
</dbReference>
<name>A0A7R7EI14_9FIRM</name>
<organism evidence="2 3">
    <name type="scientific">Anaeromicropila herbilytica</name>
    <dbReference type="NCBI Taxonomy" id="2785025"/>
    <lineage>
        <taxon>Bacteria</taxon>
        <taxon>Bacillati</taxon>
        <taxon>Bacillota</taxon>
        <taxon>Clostridia</taxon>
        <taxon>Lachnospirales</taxon>
        <taxon>Lachnospiraceae</taxon>
        <taxon>Anaeromicropila</taxon>
    </lineage>
</organism>
<feature type="domain" description="HTH cro/C1-type" evidence="1">
    <location>
        <begin position="5"/>
        <end position="59"/>
    </location>
</feature>
<sequence>MNTRIKELRNTLYLSHEQFAKSINISLNNLIQIEIGIISIPESIVDIICKNYHVNEQWLKQGIGPIFDPSITIYENLKRNKITPLQKIIINAIINLDPDLLNEIVYKLHEELKFLKQYLDIPEKQTESIANTPNKKKIKMLLA</sequence>
<dbReference type="Pfam" id="PF01381">
    <property type="entry name" value="HTH_3"/>
    <property type="match status" value="1"/>
</dbReference>
<evidence type="ECO:0000313" key="2">
    <source>
        <dbReference type="EMBL" id="BCN29590.1"/>
    </source>
</evidence>
<dbReference type="PROSITE" id="PS50943">
    <property type="entry name" value="HTH_CROC1"/>
    <property type="match status" value="1"/>
</dbReference>
<protein>
    <recommendedName>
        <fullName evidence="1">HTH cro/C1-type domain-containing protein</fullName>
    </recommendedName>
</protein>